<name>A0AA39KV76_MICHY</name>
<dbReference type="Gene3D" id="3.30.160.60">
    <property type="entry name" value="Classic Zinc Finger"/>
    <property type="match status" value="1"/>
</dbReference>
<dbReference type="Pfam" id="PF00643">
    <property type="entry name" value="zf-B_box"/>
    <property type="match status" value="1"/>
</dbReference>
<dbReference type="EMBL" id="JAQQBR010000005">
    <property type="protein sequence ID" value="KAK0175000.1"/>
    <property type="molecule type" value="Genomic_DNA"/>
</dbReference>
<proteinExistence type="predicted"/>
<dbReference type="Proteomes" id="UP001168972">
    <property type="component" value="Unassembled WGS sequence"/>
</dbReference>
<dbReference type="PANTHER" id="PTHR25462">
    <property type="entry name" value="BONUS, ISOFORM C-RELATED"/>
    <property type="match status" value="1"/>
</dbReference>
<evidence type="ECO:0000256" key="1">
    <source>
        <dbReference type="PROSITE-ProRule" id="PRU00024"/>
    </source>
</evidence>
<sequence>MALRGTKTDTCKEKRMCIRNFQNISTIDQLMGRDSSPLDMMHSSIMNSSTPSPPVGVAYYCDIHRDAHKFYCQTCNKLLCDDCDTHHHRGHTTVHLMEAIESAGIQANQVLKDAKLGITALKEDLDAVQTVAETLENKARQATTDVMVYMRRLVSAIEARENELLARIEKARLMKYAALEARSDYLKKSLCRLSITIDRLVEAMDSFAVDSNSLDILLFKDMASAEVITIFLLFPT</sequence>
<keyword evidence="1" id="KW-0862">Zinc</keyword>
<evidence type="ECO:0000256" key="2">
    <source>
        <dbReference type="SAM" id="Coils"/>
    </source>
</evidence>
<keyword evidence="1" id="KW-0863">Zinc-finger</keyword>
<comment type="caution">
    <text evidence="4">The sequence shown here is derived from an EMBL/GenBank/DDBJ whole genome shotgun (WGS) entry which is preliminary data.</text>
</comment>
<keyword evidence="2" id="KW-0175">Coiled coil</keyword>
<dbReference type="SUPFAM" id="SSF57845">
    <property type="entry name" value="B-box zinc-binding domain"/>
    <property type="match status" value="1"/>
</dbReference>
<evidence type="ECO:0000313" key="5">
    <source>
        <dbReference type="Proteomes" id="UP001168972"/>
    </source>
</evidence>
<feature type="coiled-coil region" evidence="2">
    <location>
        <begin position="118"/>
        <end position="145"/>
    </location>
</feature>
<dbReference type="GO" id="GO:0008270">
    <property type="term" value="F:zinc ion binding"/>
    <property type="evidence" value="ECO:0007669"/>
    <property type="project" value="UniProtKB-KW"/>
</dbReference>
<dbReference type="PROSITE" id="PS50119">
    <property type="entry name" value="ZF_BBOX"/>
    <property type="match status" value="1"/>
</dbReference>
<evidence type="ECO:0000259" key="3">
    <source>
        <dbReference type="PROSITE" id="PS50119"/>
    </source>
</evidence>
<organism evidence="4 5">
    <name type="scientific">Microctonus hyperodae</name>
    <name type="common">Parasitoid wasp</name>
    <dbReference type="NCBI Taxonomy" id="165561"/>
    <lineage>
        <taxon>Eukaryota</taxon>
        <taxon>Metazoa</taxon>
        <taxon>Ecdysozoa</taxon>
        <taxon>Arthropoda</taxon>
        <taxon>Hexapoda</taxon>
        <taxon>Insecta</taxon>
        <taxon>Pterygota</taxon>
        <taxon>Neoptera</taxon>
        <taxon>Endopterygota</taxon>
        <taxon>Hymenoptera</taxon>
        <taxon>Apocrita</taxon>
        <taxon>Ichneumonoidea</taxon>
        <taxon>Braconidae</taxon>
        <taxon>Euphorinae</taxon>
        <taxon>Microctonus</taxon>
    </lineage>
</organism>
<feature type="domain" description="B box-type" evidence="3">
    <location>
        <begin position="56"/>
        <end position="96"/>
    </location>
</feature>
<reference evidence="4" key="1">
    <citation type="journal article" date="2023" name="bioRxiv">
        <title>Scaffold-level genome assemblies of two parasitoid biocontrol wasps reveal the parthenogenesis mechanism and an associated novel virus.</title>
        <authorList>
            <person name="Inwood S."/>
            <person name="Skelly J."/>
            <person name="Guhlin J."/>
            <person name="Harrop T."/>
            <person name="Goldson S."/>
            <person name="Dearden P."/>
        </authorList>
    </citation>
    <scope>NUCLEOTIDE SEQUENCE</scope>
    <source>
        <strain evidence="4">Lincoln</strain>
        <tissue evidence="4">Whole body</tissue>
    </source>
</reference>
<dbReference type="InterPro" id="IPR000315">
    <property type="entry name" value="Znf_B-box"/>
</dbReference>
<evidence type="ECO:0000313" key="4">
    <source>
        <dbReference type="EMBL" id="KAK0175000.1"/>
    </source>
</evidence>
<keyword evidence="5" id="KW-1185">Reference proteome</keyword>
<protein>
    <recommendedName>
        <fullName evidence="3">B box-type domain-containing protein</fullName>
    </recommendedName>
</protein>
<gene>
    <name evidence="4" type="ORF">PV327_008785</name>
</gene>
<dbReference type="SMART" id="SM00336">
    <property type="entry name" value="BBOX"/>
    <property type="match status" value="1"/>
</dbReference>
<accession>A0AA39KV76</accession>
<dbReference type="PANTHER" id="PTHR25462:SF296">
    <property type="entry name" value="MEIOTIC P26, ISOFORM F"/>
    <property type="match status" value="1"/>
</dbReference>
<reference evidence="4" key="2">
    <citation type="submission" date="2023-03" db="EMBL/GenBank/DDBJ databases">
        <authorList>
            <person name="Inwood S.N."/>
            <person name="Skelly J.G."/>
            <person name="Guhlin J."/>
            <person name="Harrop T.W.R."/>
            <person name="Goldson S.G."/>
            <person name="Dearden P.K."/>
        </authorList>
    </citation>
    <scope>NUCLEOTIDE SEQUENCE</scope>
    <source>
        <strain evidence="4">Lincoln</strain>
        <tissue evidence="4">Whole body</tissue>
    </source>
</reference>
<dbReference type="AlphaFoldDB" id="A0AA39KV76"/>
<dbReference type="InterPro" id="IPR047153">
    <property type="entry name" value="TRIM45/56/19-like"/>
</dbReference>
<keyword evidence="1" id="KW-0479">Metal-binding</keyword>